<comment type="caution">
    <text evidence="2">The sequence shown here is derived from an EMBL/GenBank/DDBJ whole genome shotgun (WGS) entry which is preliminary data.</text>
</comment>
<dbReference type="RefSeq" id="WP_310269101.1">
    <property type="nucleotide sequence ID" value="NZ_JAVDXW010000001.1"/>
</dbReference>
<keyword evidence="2" id="KW-0378">Hydrolase</keyword>
<dbReference type="Gene3D" id="1.10.860.10">
    <property type="entry name" value="DNAb Helicase, Chain A"/>
    <property type="match status" value="1"/>
</dbReference>
<feature type="compositionally biased region" description="Polar residues" evidence="1">
    <location>
        <begin position="208"/>
        <end position="217"/>
    </location>
</feature>
<dbReference type="EMBL" id="JAVDXW010000001">
    <property type="protein sequence ID" value="MDR7300400.1"/>
    <property type="molecule type" value="Genomic_DNA"/>
</dbReference>
<evidence type="ECO:0000313" key="3">
    <source>
        <dbReference type="Proteomes" id="UP001180845"/>
    </source>
</evidence>
<protein>
    <submittedName>
        <fullName evidence="2">Replicative DNA helicase</fullName>
    </submittedName>
</protein>
<keyword evidence="2" id="KW-0347">Helicase</keyword>
<proteinExistence type="predicted"/>
<accession>A0AAE4CJS8</accession>
<feature type="compositionally biased region" description="Basic and acidic residues" evidence="1">
    <location>
        <begin position="174"/>
        <end position="196"/>
    </location>
</feature>
<feature type="region of interest" description="Disordered" evidence="1">
    <location>
        <begin position="161"/>
        <end position="225"/>
    </location>
</feature>
<organism evidence="2 3">
    <name type="scientific">Haloactinomyces albus</name>
    <dbReference type="NCBI Taxonomy" id="1352928"/>
    <lineage>
        <taxon>Bacteria</taxon>
        <taxon>Bacillati</taxon>
        <taxon>Actinomycetota</taxon>
        <taxon>Actinomycetes</taxon>
        <taxon>Actinopolysporales</taxon>
        <taxon>Actinopolysporaceae</taxon>
        <taxon>Haloactinomyces</taxon>
    </lineage>
</organism>
<gene>
    <name evidence="2" type="ORF">JOF55_000581</name>
</gene>
<dbReference type="InterPro" id="IPR016136">
    <property type="entry name" value="DNA_helicase_N/primase_C"/>
</dbReference>
<name>A0AAE4CJS8_9ACTN</name>
<keyword evidence="3" id="KW-1185">Reference proteome</keyword>
<feature type="compositionally biased region" description="Polar residues" evidence="1">
    <location>
        <begin position="161"/>
        <end position="173"/>
    </location>
</feature>
<evidence type="ECO:0000256" key="1">
    <source>
        <dbReference type="SAM" id="MobiDB-lite"/>
    </source>
</evidence>
<sequence length="225" mass="24695">MNPTHQTQSGPVTVDTDAAFLGCLMRCDAATARRLLAGMRPDDMAQPLAREVFALAIRLNLREVAPGPAALYAEARRAGRLDTEHKHALLTDWLIDTYRAAPDPVVGDYLKTAVLEAAYRRALREHATRMLHQAEHIAAEELADLATLDERALDLWQRHQAATTPEQSPTTTPDHSEQAHIGELSDRSGRLSRTDHQPPPATADTAEHATQTTSVATNRHGRRAA</sequence>
<keyword evidence="2" id="KW-0067">ATP-binding</keyword>
<dbReference type="Proteomes" id="UP001180845">
    <property type="component" value="Unassembled WGS sequence"/>
</dbReference>
<dbReference type="AlphaFoldDB" id="A0AAE4CJS8"/>
<evidence type="ECO:0000313" key="2">
    <source>
        <dbReference type="EMBL" id="MDR7300400.1"/>
    </source>
</evidence>
<keyword evidence="2" id="KW-0547">Nucleotide-binding</keyword>
<dbReference type="GO" id="GO:0004386">
    <property type="term" value="F:helicase activity"/>
    <property type="evidence" value="ECO:0007669"/>
    <property type="project" value="UniProtKB-KW"/>
</dbReference>
<reference evidence="2" key="1">
    <citation type="submission" date="2023-07" db="EMBL/GenBank/DDBJ databases">
        <title>Sequencing the genomes of 1000 actinobacteria strains.</title>
        <authorList>
            <person name="Klenk H.-P."/>
        </authorList>
    </citation>
    <scope>NUCLEOTIDE SEQUENCE</scope>
    <source>
        <strain evidence="2">DSM 45977</strain>
    </source>
</reference>